<dbReference type="InterPro" id="IPR016032">
    <property type="entry name" value="Sig_transdc_resp-reg_C-effctor"/>
</dbReference>
<dbReference type="SMART" id="SM00862">
    <property type="entry name" value="Trans_reg_C"/>
    <property type="match status" value="1"/>
</dbReference>
<organism evidence="5 6">
    <name type="scientific">Moritella marina ATCC 15381</name>
    <dbReference type="NCBI Taxonomy" id="1202962"/>
    <lineage>
        <taxon>Bacteria</taxon>
        <taxon>Pseudomonadati</taxon>
        <taxon>Pseudomonadota</taxon>
        <taxon>Gammaproteobacteria</taxon>
        <taxon>Alteromonadales</taxon>
        <taxon>Moritellaceae</taxon>
        <taxon>Moritella</taxon>
    </lineage>
</organism>
<gene>
    <name evidence="5" type="ORF">FR932_05500</name>
</gene>
<dbReference type="RefSeq" id="WP_019439849.1">
    <property type="nucleotide sequence ID" value="NZ_ALOE01000004.1"/>
</dbReference>
<keyword evidence="1 2" id="KW-0238">DNA-binding</keyword>
<evidence type="ECO:0000256" key="1">
    <source>
        <dbReference type="ARBA" id="ARBA00023125"/>
    </source>
</evidence>
<dbReference type="Proteomes" id="UP000327424">
    <property type="component" value="Chromosome"/>
</dbReference>
<dbReference type="GO" id="GO:0000160">
    <property type="term" value="P:phosphorelay signal transduction system"/>
    <property type="evidence" value="ECO:0007669"/>
    <property type="project" value="InterPro"/>
</dbReference>
<reference evidence="5 6" key="1">
    <citation type="submission" date="2019-09" db="EMBL/GenBank/DDBJ databases">
        <title>Hybrid Assembly of the complete Genome of the Deep-Sea Bacterium Moritella marina from long Nanopore and Illumina reads.</title>
        <authorList>
            <person name="Magin S."/>
            <person name="Georgoulis A."/>
            <person name="Papadimitriou K."/>
            <person name="Iliakis G."/>
            <person name="Vorgias C.E."/>
        </authorList>
    </citation>
    <scope>NUCLEOTIDE SEQUENCE [LARGE SCALE GENOMIC DNA]</scope>
    <source>
        <strain evidence="5 6">MP-1</strain>
    </source>
</reference>
<evidence type="ECO:0000256" key="2">
    <source>
        <dbReference type="PROSITE-ProRule" id="PRU01091"/>
    </source>
</evidence>
<dbReference type="OrthoDB" id="5904978at2"/>
<keyword evidence="6" id="KW-1185">Reference proteome</keyword>
<dbReference type="EMBL" id="CP044399">
    <property type="protein sequence ID" value="QFI37321.1"/>
    <property type="molecule type" value="Genomic_DNA"/>
</dbReference>
<dbReference type="AlphaFoldDB" id="A0A5J6WJF2"/>
<feature type="domain" description="OmpR/PhoB-type" evidence="4">
    <location>
        <begin position="1"/>
        <end position="99"/>
    </location>
</feature>
<accession>A0A5J6WJF2</accession>
<feature type="transmembrane region" description="Helical" evidence="3">
    <location>
        <begin position="156"/>
        <end position="178"/>
    </location>
</feature>
<dbReference type="GO" id="GO:0003677">
    <property type="term" value="F:DNA binding"/>
    <property type="evidence" value="ECO:0007669"/>
    <property type="project" value="UniProtKB-UniRule"/>
</dbReference>
<evidence type="ECO:0000313" key="5">
    <source>
        <dbReference type="EMBL" id="QFI37321.1"/>
    </source>
</evidence>
<keyword evidence="3" id="KW-0472">Membrane</keyword>
<proteinExistence type="predicted"/>
<name>A0A5J6WJF2_MORMI</name>
<dbReference type="Pfam" id="PF00486">
    <property type="entry name" value="Trans_reg_C"/>
    <property type="match status" value="1"/>
</dbReference>
<keyword evidence="3" id="KW-1133">Transmembrane helix</keyword>
<dbReference type="InterPro" id="IPR001867">
    <property type="entry name" value="OmpR/PhoB-type_DNA-bd"/>
</dbReference>
<sequence>MYKVKQWILISDYSILKNAITNEEKRIGTHDFLVLRLLCENAGHIVHKKELLEYAWPGRHVSEGSITQAISNIRNVIDDNGKDQKHLKTITKVGYKLDSCIVEKTNETIAVATSIETFVDILEEALDPKVQESNIPNVVNLPLKIKLKAIFRQYDWLYSWQFLMGLACIIIAFTFPLIKKHNIINSSAIPSIVPEKITNTPQLIVFWDNKEQGTVITQQLTPYLEALGNNLSIRLMVMRTEDTLSLIIIKGSVKPINIIFLLNKKDDTRSIITLIKDEIQVHAH</sequence>
<dbReference type="KEGG" id="mmaa:FR932_05500"/>
<protein>
    <recommendedName>
        <fullName evidence="4">OmpR/PhoB-type domain-containing protein</fullName>
    </recommendedName>
</protein>
<dbReference type="PROSITE" id="PS51755">
    <property type="entry name" value="OMPR_PHOB"/>
    <property type="match status" value="1"/>
</dbReference>
<evidence type="ECO:0000313" key="6">
    <source>
        <dbReference type="Proteomes" id="UP000327424"/>
    </source>
</evidence>
<dbReference type="SUPFAM" id="SSF46894">
    <property type="entry name" value="C-terminal effector domain of the bipartite response regulators"/>
    <property type="match status" value="1"/>
</dbReference>
<dbReference type="InterPro" id="IPR036388">
    <property type="entry name" value="WH-like_DNA-bd_sf"/>
</dbReference>
<dbReference type="CDD" id="cd00383">
    <property type="entry name" value="trans_reg_C"/>
    <property type="match status" value="1"/>
</dbReference>
<feature type="DNA-binding region" description="OmpR/PhoB-type" evidence="2">
    <location>
        <begin position="1"/>
        <end position="99"/>
    </location>
</feature>
<evidence type="ECO:0000256" key="3">
    <source>
        <dbReference type="SAM" id="Phobius"/>
    </source>
</evidence>
<dbReference type="Gene3D" id="1.10.10.10">
    <property type="entry name" value="Winged helix-like DNA-binding domain superfamily/Winged helix DNA-binding domain"/>
    <property type="match status" value="1"/>
</dbReference>
<evidence type="ECO:0000259" key="4">
    <source>
        <dbReference type="PROSITE" id="PS51755"/>
    </source>
</evidence>
<keyword evidence="3" id="KW-0812">Transmembrane</keyword>
<dbReference type="GO" id="GO:0006355">
    <property type="term" value="P:regulation of DNA-templated transcription"/>
    <property type="evidence" value="ECO:0007669"/>
    <property type="project" value="InterPro"/>
</dbReference>